<keyword evidence="1" id="KW-0812">Transmembrane</keyword>
<sequence length="131" mass="16016">MQSLWLFEPLELRSVVTLFGRFRPVRFVTQFFLMTRFYRVQWMILAVIMNRLIAPIPLFAWRFCRLQRFFVSQGALVWVNQQFDLLKPDFLNLVVERNRWLIITVYPRFCDTSVSKEKRVTKSKSHKFKYK</sequence>
<organism evidence="2 3">
    <name type="scientific">Brachionus plicatilis</name>
    <name type="common">Marine rotifer</name>
    <name type="synonym">Brachionus muelleri</name>
    <dbReference type="NCBI Taxonomy" id="10195"/>
    <lineage>
        <taxon>Eukaryota</taxon>
        <taxon>Metazoa</taxon>
        <taxon>Spiralia</taxon>
        <taxon>Gnathifera</taxon>
        <taxon>Rotifera</taxon>
        <taxon>Eurotatoria</taxon>
        <taxon>Monogononta</taxon>
        <taxon>Pseudotrocha</taxon>
        <taxon>Ploima</taxon>
        <taxon>Brachionidae</taxon>
        <taxon>Brachionus</taxon>
    </lineage>
</organism>
<gene>
    <name evidence="2" type="ORF">BpHYR1_038428</name>
</gene>
<keyword evidence="3" id="KW-1185">Reference proteome</keyword>
<evidence type="ECO:0000256" key="1">
    <source>
        <dbReference type="SAM" id="Phobius"/>
    </source>
</evidence>
<accession>A0A3M7Q0Y3</accession>
<feature type="transmembrane region" description="Helical" evidence="1">
    <location>
        <begin position="40"/>
        <end position="61"/>
    </location>
</feature>
<proteinExistence type="predicted"/>
<dbReference type="EMBL" id="REGN01008006">
    <property type="protein sequence ID" value="RNA04671.1"/>
    <property type="molecule type" value="Genomic_DNA"/>
</dbReference>
<keyword evidence="1" id="KW-1133">Transmembrane helix</keyword>
<name>A0A3M7Q0Y3_BRAPC</name>
<protein>
    <submittedName>
        <fullName evidence="2">Uncharacterized protein</fullName>
    </submittedName>
</protein>
<comment type="caution">
    <text evidence="2">The sequence shown here is derived from an EMBL/GenBank/DDBJ whole genome shotgun (WGS) entry which is preliminary data.</text>
</comment>
<dbReference type="Proteomes" id="UP000276133">
    <property type="component" value="Unassembled WGS sequence"/>
</dbReference>
<evidence type="ECO:0000313" key="2">
    <source>
        <dbReference type="EMBL" id="RNA04671.1"/>
    </source>
</evidence>
<dbReference type="AlphaFoldDB" id="A0A3M7Q0Y3"/>
<keyword evidence="1" id="KW-0472">Membrane</keyword>
<reference evidence="2 3" key="1">
    <citation type="journal article" date="2018" name="Sci. Rep.">
        <title>Genomic signatures of local adaptation to the degree of environmental predictability in rotifers.</title>
        <authorList>
            <person name="Franch-Gras L."/>
            <person name="Hahn C."/>
            <person name="Garcia-Roger E.M."/>
            <person name="Carmona M.J."/>
            <person name="Serra M."/>
            <person name="Gomez A."/>
        </authorList>
    </citation>
    <scope>NUCLEOTIDE SEQUENCE [LARGE SCALE GENOMIC DNA]</scope>
    <source>
        <strain evidence="2">HYR1</strain>
    </source>
</reference>
<evidence type="ECO:0000313" key="3">
    <source>
        <dbReference type="Proteomes" id="UP000276133"/>
    </source>
</evidence>